<dbReference type="AlphaFoldDB" id="A0A0E9W310"/>
<proteinExistence type="predicted"/>
<evidence type="ECO:0000313" key="1">
    <source>
        <dbReference type="EMBL" id="JAH84749.1"/>
    </source>
</evidence>
<name>A0A0E9W310_ANGAN</name>
<reference evidence="1" key="1">
    <citation type="submission" date="2014-11" db="EMBL/GenBank/DDBJ databases">
        <authorList>
            <person name="Amaro Gonzalez C."/>
        </authorList>
    </citation>
    <scope>NUCLEOTIDE SEQUENCE</scope>
</reference>
<reference evidence="1" key="2">
    <citation type="journal article" date="2015" name="Fish Shellfish Immunol.">
        <title>Early steps in the European eel (Anguilla anguilla)-Vibrio vulnificus interaction in the gills: Role of the RtxA13 toxin.</title>
        <authorList>
            <person name="Callol A."/>
            <person name="Pajuelo D."/>
            <person name="Ebbesson L."/>
            <person name="Teles M."/>
            <person name="MacKenzie S."/>
            <person name="Amaro C."/>
        </authorList>
    </citation>
    <scope>NUCLEOTIDE SEQUENCE</scope>
</reference>
<protein>
    <submittedName>
        <fullName evidence="1">Uncharacterized protein</fullName>
    </submittedName>
</protein>
<sequence length="33" mass="3857">MCEKYTSISIAYRTPKMQGKKMAARCLPGRFWC</sequence>
<dbReference type="EMBL" id="GBXM01023828">
    <property type="protein sequence ID" value="JAH84749.1"/>
    <property type="molecule type" value="Transcribed_RNA"/>
</dbReference>
<accession>A0A0E9W310</accession>
<organism evidence="1">
    <name type="scientific">Anguilla anguilla</name>
    <name type="common">European freshwater eel</name>
    <name type="synonym">Muraena anguilla</name>
    <dbReference type="NCBI Taxonomy" id="7936"/>
    <lineage>
        <taxon>Eukaryota</taxon>
        <taxon>Metazoa</taxon>
        <taxon>Chordata</taxon>
        <taxon>Craniata</taxon>
        <taxon>Vertebrata</taxon>
        <taxon>Euteleostomi</taxon>
        <taxon>Actinopterygii</taxon>
        <taxon>Neopterygii</taxon>
        <taxon>Teleostei</taxon>
        <taxon>Anguilliformes</taxon>
        <taxon>Anguillidae</taxon>
        <taxon>Anguilla</taxon>
    </lineage>
</organism>